<organism evidence="1 2">
    <name type="scientific">Escherichia coli</name>
    <dbReference type="NCBI Taxonomy" id="562"/>
    <lineage>
        <taxon>Bacteria</taxon>
        <taxon>Pseudomonadati</taxon>
        <taxon>Pseudomonadota</taxon>
        <taxon>Gammaproteobacteria</taxon>
        <taxon>Enterobacterales</taxon>
        <taxon>Enterobacteriaceae</taxon>
        <taxon>Escherichia</taxon>
    </lineage>
</organism>
<gene>
    <name evidence="1" type="ORF">G3W53_06780</name>
</gene>
<dbReference type="EMBL" id="JAAGYP010000006">
    <property type="protein sequence ID" value="NEN69880.1"/>
    <property type="molecule type" value="Genomic_DNA"/>
</dbReference>
<accession>A0A8T6Q4T9</accession>
<dbReference type="Proteomes" id="UP000471360">
    <property type="component" value="Unassembled WGS sequence"/>
</dbReference>
<evidence type="ECO:0000313" key="2">
    <source>
        <dbReference type="Proteomes" id="UP000471360"/>
    </source>
</evidence>
<name>A0A8T6Q4T9_ECOLX</name>
<evidence type="ECO:0008006" key="3">
    <source>
        <dbReference type="Google" id="ProtNLM"/>
    </source>
</evidence>
<dbReference type="AlphaFoldDB" id="A0A8T6Q4T9"/>
<comment type="caution">
    <text evidence="1">The sequence shown here is derived from an EMBL/GenBank/DDBJ whole genome shotgun (WGS) entry which is preliminary data.</text>
</comment>
<proteinExistence type="predicted"/>
<dbReference type="RefSeq" id="WP_044694489.1">
    <property type="nucleotide sequence ID" value="NZ_CDRQ01000030.1"/>
</dbReference>
<protein>
    <recommendedName>
        <fullName evidence="3">Prophage protein</fullName>
    </recommendedName>
</protein>
<evidence type="ECO:0000313" key="1">
    <source>
        <dbReference type="EMBL" id="NEN69880.1"/>
    </source>
</evidence>
<sequence length="76" mass="8790">MCNKTTPDAAEEAMQILIRALVDVTHMVEIMERKSQSEHEKRKLKTIKIIAKNSLIKVTDILNEDIKRIREKICDA</sequence>
<reference evidence="1 2" key="1">
    <citation type="submission" date="2020-02" db="EMBL/GenBank/DDBJ databases">
        <authorList>
            <person name="Subbiah M."/>
            <person name="Call D."/>
        </authorList>
    </citation>
    <scope>NUCLEOTIDE SEQUENCE [LARGE SCALE GENOMIC DNA]</scope>
    <source>
        <strain evidence="1 2">8375wB1</strain>
    </source>
</reference>